<accession>G4TLZ1</accession>
<proteinExistence type="predicted"/>
<dbReference type="OrthoDB" id="2798132at2759"/>
<organism evidence="2 3">
    <name type="scientific">Serendipita indica (strain DSM 11827)</name>
    <name type="common">Root endophyte fungus</name>
    <name type="synonym">Piriformospora indica</name>
    <dbReference type="NCBI Taxonomy" id="1109443"/>
    <lineage>
        <taxon>Eukaryota</taxon>
        <taxon>Fungi</taxon>
        <taxon>Dikarya</taxon>
        <taxon>Basidiomycota</taxon>
        <taxon>Agaricomycotina</taxon>
        <taxon>Agaricomycetes</taxon>
        <taxon>Sebacinales</taxon>
        <taxon>Serendipitaceae</taxon>
        <taxon>Serendipita</taxon>
    </lineage>
</organism>
<dbReference type="InterPro" id="IPR046528">
    <property type="entry name" value="DUF6593"/>
</dbReference>
<feature type="domain" description="DUF6593" evidence="1">
    <location>
        <begin position="11"/>
        <end position="168"/>
    </location>
</feature>
<gene>
    <name evidence="2" type="ORF">PIIN_06268</name>
</gene>
<dbReference type="AlphaFoldDB" id="G4TLZ1"/>
<evidence type="ECO:0000313" key="3">
    <source>
        <dbReference type="Proteomes" id="UP000007148"/>
    </source>
</evidence>
<name>G4TLZ1_SERID</name>
<dbReference type="Proteomes" id="UP000007148">
    <property type="component" value="Unassembled WGS sequence"/>
</dbReference>
<dbReference type="eggNOG" id="ENOG502SNXI">
    <property type="taxonomic scope" value="Eukaryota"/>
</dbReference>
<dbReference type="EMBL" id="CAFZ01000159">
    <property type="protein sequence ID" value="CCA72334.1"/>
    <property type="molecule type" value="Genomic_DNA"/>
</dbReference>
<dbReference type="HOGENOM" id="CLU_122983_0_0_1"/>
<reference evidence="2 3" key="1">
    <citation type="journal article" date="2011" name="PLoS Pathog.">
        <title>Endophytic Life Strategies Decoded by Genome and Transcriptome Analyses of the Mutualistic Root Symbiont Piriformospora indica.</title>
        <authorList>
            <person name="Zuccaro A."/>
            <person name="Lahrmann U."/>
            <person name="Guldener U."/>
            <person name="Langen G."/>
            <person name="Pfiffi S."/>
            <person name="Biedenkopf D."/>
            <person name="Wong P."/>
            <person name="Samans B."/>
            <person name="Grimm C."/>
            <person name="Basiewicz M."/>
            <person name="Murat C."/>
            <person name="Martin F."/>
            <person name="Kogel K.H."/>
        </authorList>
    </citation>
    <scope>NUCLEOTIDE SEQUENCE [LARGE SCALE GENOMIC DNA]</scope>
    <source>
        <strain evidence="2 3">DSM 11827</strain>
    </source>
</reference>
<sequence length="177" mass="20435">MTTTRLTFSTNSVRNTTISNDSLGIRYDVHKESEGVEIHRWDASVRRNVRVGQFKLHAWSSDEMRIGGDTQWRAVKEWLYKPDDSKWWSTARHFVANNGVEYRWQEKGGRLVLFKVAKTNGTRTPLASFHRHHRKDNPSYLEVHDPTILGALDSIIVSFLIMERRRRDNEAAAAAAA</sequence>
<evidence type="ECO:0000313" key="2">
    <source>
        <dbReference type="EMBL" id="CCA72334.1"/>
    </source>
</evidence>
<keyword evidence="3" id="KW-1185">Reference proteome</keyword>
<dbReference type="Pfam" id="PF20236">
    <property type="entry name" value="DUF6593"/>
    <property type="match status" value="1"/>
</dbReference>
<protein>
    <recommendedName>
        <fullName evidence="1">DUF6593 domain-containing protein</fullName>
    </recommendedName>
</protein>
<comment type="caution">
    <text evidence="2">The sequence shown here is derived from an EMBL/GenBank/DDBJ whole genome shotgun (WGS) entry which is preliminary data.</text>
</comment>
<dbReference type="InParanoid" id="G4TLZ1"/>
<evidence type="ECO:0000259" key="1">
    <source>
        <dbReference type="Pfam" id="PF20236"/>
    </source>
</evidence>